<evidence type="ECO:0000256" key="1">
    <source>
        <dbReference type="ARBA" id="ARBA00000085"/>
    </source>
</evidence>
<sequence length="426" mass="48197">MEYGNSVLSGWLVKSHKGMQPNPVRHPDDCLSKLFPRFIGRLEGIDVRRTFHYITMETKNTSPGLYQTLLEQTGQAFFAYEVDKESFVYQSPEFQASFKVPADNTSPQAMLNLVHIEDQQFVQDWFAQLQVQGKSSTIEFRVLFQGEQEQWVCLTASLVEEASGTLLLGHMEDITAARRYNDHLKRYSNKKNSVLNILAHDLAGPLGMIQNLSGLLADQLKTNQDEDTQHMLHLIERISKQGSDMLREFMNQEFLESSHTQVVTRRVNLVEKMREAMIEYEIIGSELLPVTVSFIASADEIFVEIDDLKFMQVITNLISNALKFTPDGGSITVTVDEESEEVLVKVADTGIGIPEKLQDSLFEKFTPARRPGLKGEHSVGLGMSIVKTIVEWHRGVITFESTEGKGTTFYIRLPKKHLGKPTQPRA</sequence>
<dbReference type="InterPro" id="IPR035965">
    <property type="entry name" value="PAS-like_dom_sf"/>
</dbReference>
<dbReference type="PROSITE" id="PS50109">
    <property type="entry name" value="HIS_KIN"/>
    <property type="match status" value="1"/>
</dbReference>
<comment type="catalytic activity">
    <reaction evidence="1">
        <text>ATP + protein L-histidine = ADP + protein N-phospho-L-histidine.</text>
        <dbReference type="EC" id="2.7.13.3"/>
    </reaction>
</comment>
<keyword evidence="4" id="KW-0808">Transferase</keyword>
<dbReference type="OrthoDB" id="9757990at2"/>
<protein>
    <recommendedName>
        <fullName evidence="2">histidine kinase</fullName>
        <ecNumber evidence="2">2.7.13.3</ecNumber>
    </recommendedName>
</protein>
<accession>A0A5B6TC43</accession>
<dbReference type="SUPFAM" id="SSF55785">
    <property type="entry name" value="PYP-like sensor domain (PAS domain)"/>
    <property type="match status" value="1"/>
</dbReference>
<dbReference type="PANTHER" id="PTHR43711:SF26">
    <property type="entry name" value="SENSOR HISTIDINE KINASE RCSC"/>
    <property type="match status" value="1"/>
</dbReference>
<dbReference type="CDD" id="cd00075">
    <property type="entry name" value="HATPase"/>
    <property type="match status" value="1"/>
</dbReference>
<dbReference type="SUPFAM" id="SSF47384">
    <property type="entry name" value="Homodimeric domain of signal transducing histidine kinase"/>
    <property type="match status" value="1"/>
</dbReference>
<dbReference type="EMBL" id="VKKY01000002">
    <property type="protein sequence ID" value="KAA3438037.1"/>
    <property type="molecule type" value="Genomic_DNA"/>
</dbReference>
<dbReference type="FunFam" id="3.30.565.10:FF:000006">
    <property type="entry name" value="Sensor histidine kinase WalK"/>
    <property type="match status" value="1"/>
</dbReference>
<evidence type="ECO:0000313" key="8">
    <source>
        <dbReference type="EMBL" id="KAA3438037.1"/>
    </source>
</evidence>
<keyword evidence="9" id="KW-1185">Reference proteome</keyword>
<dbReference type="Gene3D" id="3.30.565.10">
    <property type="entry name" value="Histidine kinase-like ATPase, C-terminal domain"/>
    <property type="match status" value="1"/>
</dbReference>
<gene>
    <name evidence="8" type="ORF">FOA19_12240</name>
</gene>
<dbReference type="InterPro" id="IPR005467">
    <property type="entry name" value="His_kinase_dom"/>
</dbReference>
<dbReference type="InterPro" id="IPR003594">
    <property type="entry name" value="HATPase_dom"/>
</dbReference>
<dbReference type="CDD" id="cd00130">
    <property type="entry name" value="PAS"/>
    <property type="match status" value="1"/>
</dbReference>
<dbReference type="EC" id="2.7.13.3" evidence="2"/>
<dbReference type="InterPro" id="IPR050736">
    <property type="entry name" value="Sensor_HK_Regulatory"/>
</dbReference>
<comment type="caution">
    <text evidence="8">The sequence shown here is derived from an EMBL/GenBank/DDBJ whole genome shotgun (WGS) entry which is preliminary data.</text>
</comment>
<dbReference type="Gene3D" id="3.30.450.20">
    <property type="entry name" value="PAS domain"/>
    <property type="match status" value="1"/>
</dbReference>
<dbReference type="PANTHER" id="PTHR43711">
    <property type="entry name" value="TWO-COMPONENT HISTIDINE KINASE"/>
    <property type="match status" value="1"/>
</dbReference>
<evidence type="ECO:0000256" key="5">
    <source>
        <dbReference type="ARBA" id="ARBA00022777"/>
    </source>
</evidence>
<dbReference type="SUPFAM" id="SSF55874">
    <property type="entry name" value="ATPase domain of HSP90 chaperone/DNA topoisomerase II/histidine kinase"/>
    <property type="match status" value="1"/>
</dbReference>
<reference evidence="8 9" key="1">
    <citation type="submission" date="2019-07" db="EMBL/GenBank/DDBJ databases">
        <title>Rufibacter sp. nov., isolated from lake sediment.</title>
        <authorList>
            <person name="Qu J.-H."/>
        </authorList>
    </citation>
    <scope>NUCLEOTIDE SEQUENCE [LARGE SCALE GENOMIC DNA]</scope>
    <source>
        <strain evidence="8 9">NBS58-1</strain>
    </source>
</reference>
<evidence type="ECO:0000256" key="3">
    <source>
        <dbReference type="ARBA" id="ARBA00022553"/>
    </source>
</evidence>
<organism evidence="8 9">
    <name type="scientific">Rufibacter hautae</name>
    <dbReference type="NCBI Taxonomy" id="2595005"/>
    <lineage>
        <taxon>Bacteria</taxon>
        <taxon>Pseudomonadati</taxon>
        <taxon>Bacteroidota</taxon>
        <taxon>Cytophagia</taxon>
        <taxon>Cytophagales</taxon>
        <taxon>Hymenobacteraceae</taxon>
        <taxon>Rufibacter</taxon>
    </lineage>
</organism>
<evidence type="ECO:0000256" key="6">
    <source>
        <dbReference type="ARBA" id="ARBA00023012"/>
    </source>
</evidence>
<feature type="domain" description="Histidine kinase" evidence="7">
    <location>
        <begin position="197"/>
        <end position="417"/>
    </location>
</feature>
<name>A0A5B6TC43_9BACT</name>
<dbReference type="InterPro" id="IPR004358">
    <property type="entry name" value="Sig_transdc_His_kin-like_C"/>
</dbReference>
<dbReference type="SMART" id="SM00387">
    <property type="entry name" value="HATPase_c"/>
    <property type="match status" value="1"/>
</dbReference>
<dbReference type="InterPro" id="IPR036097">
    <property type="entry name" value="HisK_dim/P_sf"/>
</dbReference>
<dbReference type="AlphaFoldDB" id="A0A5B6TC43"/>
<evidence type="ECO:0000256" key="2">
    <source>
        <dbReference type="ARBA" id="ARBA00012438"/>
    </source>
</evidence>
<proteinExistence type="predicted"/>
<keyword evidence="3" id="KW-0597">Phosphoprotein</keyword>
<dbReference type="Proteomes" id="UP000324133">
    <property type="component" value="Unassembled WGS sequence"/>
</dbReference>
<dbReference type="PRINTS" id="PR00344">
    <property type="entry name" value="BCTRLSENSOR"/>
</dbReference>
<evidence type="ECO:0000313" key="9">
    <source>
        <dbReference type="Proteomes" id="UP000324133"/>
    </source>
</evidence>
<keyword evidence="5 8" id="KW-0418">Kinase</keyword>
<dbReference type="Pfam" id="PF02518">
    <property type="entry name" value="HATPase_c"/>
    <property type="match status" value="1"/>
</dbReference>
<dbReference type="GO" id="GO:0000155">
    <property type="term" value="F:phosphorelay sensor kinase activity"/>
    <property type="evidence" value="ECO:0007669"/>
    <property type="project" value="InterPro"/>
</dbReference>
<evidence type="ECO:0000256" key="4">
    <source>
        <dbReference type="ARBA" id="ARBA00022679"/>
    </source>
</evidence>
<dbReference type="InterPro" id="IPR036890">
    <property type="entry name" value="HATPase_C_sf"/>
</dbReference>
<dbReference type="Gene3D" id="1.10.287.130">
    <property type="match status" value="1"/>
</dbReference>
<dbReference type="InterPro" id="IPR000014">
    <property type="entry name" value="PAS"/>
</dbReference>
<keyword evidence="6" id="KW-0902">Two-component regulatory system</keyword>
<evidence type="ECO:0000259" key="7">
    <source>
        <dbReference type="PROSITE" id="PS50109"/>
    </source>
</evidence>